<evidence type="ECO:0000313" key="1">
    <source>
        <dbReference type="EMBL" id="PXV57152.1"/>
    </source>
</evidence>
<dbReference type="AlphaFoldDB" id="A0A2V3PH80"/>
<dbReference type="EMBL" id="QICL01000054">
    <property type="protein sequence ID" value="PXV57152.1"/>
    <property type="molecule type" value="Genomic_DNA"/>
</dbReference>
<reference evidence="1 2" key="1">
    <citation type="submission" date="2018-03" db="EMBL/GenBank/DDBJ databases">
        <title>Genomic Encyclopedia of Archaeal and Bacterial Type Strains, Phase II (KMG-II): from individual species to whole genera.</title>
        <authorList>
            <person name="Goeker M."/>
        </authorList>
    </citation>
    <scope>NUCLEOTIDE SEQUENCE [LARGE SCALE GENOMIC DNA]</scope>
    <source>
        <strain evidence="1 2">DSM 100214</strain>
    </source>
</reference>
<keyword evidence="2" id="KW-1185">Reference proteome</keyword>
<accession>A0A2V3PH80</accession>
<evidence type="ECO:0000313" key="2">
    <source>
        <dbReference type="Proteomes" id="UP000247973"/>
    </source>
</evidence>
<sequence length="127" mass="15011">MENLNFYYENLANSLKLLAIIDRDNLDRIVKEYPKFCDIPFEVCDSYLKVFSLTPSLIDNEYFDLKTIANLIRLYMLVEVLIADASLNKESEEVFFSNPKWIRISQIAKKILQQINIPLNYPEFKHL</sequence>
<protein>
    <submittedName>
        <fullName evidence="1">Uncharacterized protein</fullName>
    </submittedName>
</protein>
<proteinExistence type="predicted"/>
<dbReference type="RefSeq" id="WP_110312735.1">
    <property type="nucleotide sequence ID" value="NZ_QICL01000054.1"/>
</dbReference>
<name>A0A2V3PH80_9BACT</name>
<gene>
    <name evidence="1" type="ORF">CLV62_1542</name>
</gene>
<organism evidence="1 2">
    <name type="scientific">Dysgonomonas alginatilytica</name>
    <dbReference type="NCBI Taxonomy" id="1605892"/>
    <lineage>
        <taxon>Bacteria</taxon>
        <taxon>Pseudomonadati</taxon>
        <taxon>Bacteroidota</taxon>
        <taxon>Bacteroidia</taxon>
        <taxon>Bacteroidales</taxon>
        <taxon>Dysgonomonadaceae</taxon>
        <taxon>Dysgonomonas</taxon>
    </lineage>
</organism>
<dbReference type="Proteomes" id="UP000247973">
    <property type="component" value="Unassembled WGS sequence"/>
</dbReference>
<comment type="caution">
    <text evidence="1">The sequence shown here is derived from an EMBL/GenBank/DDBJ whole genome shotgun (WGS) entry which is preliminary data.</text>
</comment>